<organism evidence="7 8">
    <name type="scientific">Mesorhabditis spiculigera</name>
    <dbReference type="NCBI Taxonomy" id="96644"/>
    <lineage>
        <taxon>Eukaryota</taxon>
        <taxon>Metazoa</taxon>
        <taxon>Ecdysozoa</taxon>
        <taxon>Nematoda</taxon>
        <taxon>Chromadorea</taxon>
        <taxon>Rhabditida</taxon>
        <taxon>Rhabditina</taxon>
        <taxon>Rhabditomorpha</taxon>
        <taxon>Rhabditoidea</taxon>
        <taxon>Rhabditidae</taxon>
        <taxon>Mesorhabditinae</taxon>
        <taxon>Mesorhabditis</taxon>
    </lineage>
</organism>
<keyword evidence="3" id="KW-1015">Disulfide bond</keyword>
<dbReference type="GO" id="GO:0042302">
    <property type="term" value="F:structural constituent of cuticle"/>
    <property type="evidence" value="ECO:0007669"/>
    <property type="project" value="InterPro"/>
</dbReference>
<evidence type="ECO:0000313" key="7">
    <source>
        <dbReference type="EMBL" id="CAJ0576634.1"/>
    </source>
</evidence>
<reference evidence="7" key="1">
    <citation type="submission" date="2023-06" db="EMBL/GenBank/DDBJ databases">
        <authorList>
            <person name="Delattre M."/>
        </authorList>
    </citation>
    <scope>NUCLEOTIDE SEQUENCE</scope>
    <source>
        <strain evidence="7">AF72</strain>
    </source>
</reference>
<dbReference type="Pfam" id="PF01484">
    <property type="entry name" value="Col_cuticle_N"/>
    <property type="match status" value="1"/>
</dbReference>
<name>A0AA36CX21_9BILA</name>
<feature type="non-terminal residue" evidence="7">
    <location>
        <position position="201"/>
    </location>
</feature>
<keyword evidence="2" id="KW-0677">Repeat</keyword>
<dbReference type="PANTHER" id="PTHR24637:SF310">
    <property type="entry name" value="NEMATODE CUTICLE COLLAGEN N-TERMINAL DOMAIN-CONTAINING PROTEIN"/>
    <property type="match status" value="1"/>
</dbReference>
<feature type="domain" description="Nematode cuticle collagen N-terminal" evidence="6">
    <location>
        <begin position="16"/>
        <end position="68"/>
    </location>
</feature>
<keyword evidence="5" id="KW-0812">Transmembrane</keyword>
<feature type="transmembrane region" description="Helical" evidence="5">
    <location>
        <begin position="20"/>
        <end position="43"/>
    </location>
</feature>
<evidence type="ECO:0000256" key="2">
    <source>
        <dbReference type="ARBA" id="ARBA00022737"/>
    </source>
</evidence>
<protein>
    <recommendedName>
        <fullName evidence="6">Nematode cuticle collagen N-terminal domain-containing protein</fullName>
    </recommendedName>
</protein>
<dbReference type="EMBL" id="CATQJA010002645">
    <property type="protein sequence ID" value="CAJ0576634.1"/>
    <property type="molecule type" value="Genomic_DNA"/>
</dbReference>
<evidence type="ECO:0000256" key="3">
    <source>
        <dbReference type="ARBA" id="ARBA00023157"/>
    </source>
</evidence>
<feature type="compositionally biased region" description="Pro residues" evidence="4">
    <location>
        <begin position="192"/>
        <end position="201"/>
    </location>
</feature>
<proteinExistence type="predicted"/>
<evidence type="ECO:0000256" key="5">
    <source>
        <dbReference type="SAM" id="Phobius"/>
    </source>
</evidence>
<keyword evidence="8" id="KW-1185">Reference proteome</keyword>
<feature type="region of interest" description="Disordered" evidence="4">
    <location>
        <begin position="117"/>
        <end position="201"/>
    </location>
</feature>
<dbReference type="AlphaFoldDB" id="A0AA36CX21"/>
<evidence type="ECO:0000256" key="4">
    <source>
        <dbReference type="SAM" id="MobiDB-lite"/>
    </source>
</evidence>
<evidence type="ECO:0000259" key="6">
    <source>
        <dbReference type="SMART" id="SM01088"/>
    </source>
</evidence>
<gene>
    <name evidence="7" type="ORF">MSPICULIGERA_LOCUS14924</name>
</gene>
<comment type="caution">
    <text evidence="7">The sequence shown here is derived from an EMBL/GenBank/DDBJ whole genome shotgun (WGS) entry which is preliminary data.</text>
</comment>
<accession>A0AA36CX21</accession>
<comment type="subunit">
    <text evidence="1">Collagen polypeptide chains are complexed within the cuticle by disulfide bonds and other types of covalent cross-links.</text>
</comment>
<evidence type="ECO:0000313" key="8">
    <source>
        <dbReference type="Proteomes" id="UP001177023"/>
    </source>
</evidence>
<dbReference type="PANTHER" id="PTHR24637">
    <property type="entry name" value="COLLAGEN"/>
    <property type="match status" value="1"/>
</dbReference>
<dbReference type="InterPro" id="IPR002486">
    <property type="entry name" value="Col_cuticle_N"/>
</dbReference>
<evidence type="ECO:0000256" key="1">
    <source>
        <dbReference type="ARBA" id="ARBA00011518"/>
    </source>
</evidence>
<keyword evidence="5" id="KW-1133">Transmembrane helix</keyword>
<feature type="compositionally biased region" description="Gly residues" evidence="4">
    <location>
        <begin position="172"/>
        <end position="187"/>
    </location>
</feature>
<keyword evidence="5" id="KW-0472">Membrane</keyword>
<dbReference type="SMART" id="SM01088">
    <property type="entry name" value="Col_cuticle_N"/>
    <property type="match status" value="1"/>
</dbReference>
<sequence length="201" mass="20744">MSDEKSLEKDAAAFRRLAFIGVSVSTVSTLICVLAVPLCYSYLQHLQSMMQSEVDFCRQRSSNIWREVTKTQVLAQVAGGRIKRQSGYETQSLGVEGSFGPVQGACCGCGVSPMGPPGLPGPDGRDGEDGAPGFPGKNGPPGLEAPPPPSLDWCFECPDAPAGPQGRPGPKGYPGGRGPDGVAGNAGGCSHCPPPRTAPGY</sequence>
<dbReference type="Proteomes" id="UP001177023">
    <property type="component" value="Unassembled WGS sequence"/>
</dbReference>